<organism evidence="2 3">
    <name type="scientific">Rhodoferax lacus</name>
    <dbReference type="NCBI Taxonomy" id="2184758"/>
    <lineage>
        <taxon>Bacteria</taxon>
        <taxon>Pseudomonadati</taxon>
        <taxon>Pseudomonadota</taxon>
        <taxon>Betaproteobacteria</taxon>
        <taxon>Burkholderiales</taxon>
        <taxon>Comamonadaceae</taxon>
        <taxon>Rhodoferax</taxon>
    </lineage>
</organism>
<evidence type="ECO:0000313" key="2">
    <source>
        <dbReference type="EMBL" id="RFO98825.1"/>
    </source>
</evidence>
<dbReference type="Gene3D" id="3.40.1620.10">
    <property type="entry name" value="YefM-like domain"/>
    <property type="match status" value="1"/>
</dbReference>
<protein>
    <submittedName>
        <fullName evidence="2">Prevent-host-death protein</fullName>
    </submittedName>
</protein>
<evidence type="ECO:0000256" key="1">
    <source>
        <dbReference type="ARBA" id="ARBA00009981"/>
    </source>
</evidence>
<name>A0A3E1RHG2_9BURK</name>
<dbReference type="InterPro" id="IPR036165">
    <property type="entry name" value="YefM-like_sf"/>
</dbReference>
<comment type="caution">
    <text evidence="2">The sequence shown here is derived from an EMBL/GenBank/DDBJ whole genome shotgun (WGS) entry which is preliminary data.</text>
</comment>
<evidence type="ECO:0000313" key="3">
    <source>
        <dbReference type="Proteomes" id="UP000260665"/>
    </source>
</evidence>
<proteinExistence type="inferred from homology"/>
<comment type="similarity">
    <text evidence="1">Belongs to the phD/YefM antitoxin family.</text>
</comment>
<dbReference type="OrthoDB" id="72009at2"/>
<dbReference type="EMBL" id="QFZK01000001">
    <property type="protein sequence ID" value="RFO98825.1"/>
    <property type="molecule type" value="Genomic_DNA"/>
</dbReference>
<dbReference type="SUPFAM" id="SSF143120">
    <property type="entry name" value="YefM-like"/>
    <property type="match status" value="1"/>
</dbReference>
<accession>A0A3E1RHG2</accession>
<dbReference type="AlphaFoldDB" id="A0A3E1RHG2"/>
<dbReference type="Proteomes" id="UP000260665">
    <property type="component" value="Unassembled WGS sequence"/>
</dbReference>
<dbReference type="RefSeq" id="WP_117173792.1">
    <property type="nucleotide sequence ID" value="NZ_QFZK01000001.1"/>
</dbReference>
<gene>
    <name evidence="2" type="ORF">DIC66_02820</name>
</gene>
<reference evidence="2 3" key="1">
    <citation type="submission" date="2018-05" db="EMBL/GenBank/DDBJ databases">
        <title>Rhodoferax soyangensis sp.nov., isolated from an oligotrophic freshwater lake.</title>
        <authorList>
            <person name="Park M."/>
        </authorList>
    </citation>
    <scope>NUCLEOTIDE SEQUENCE [LARGE SCALE GENOMIC DNA]</scope>
    <source>
        <strain evidence="2 3">IMCC26218</strain>
    </source>
</reference>
<keyword evidence="3" id="KW-1185">Reference proteome</keyword>
<sequence length="89" mass="9954">MENTITISEIKRRGMAAITDHLRLGPTHVVKRNKRAAVILSEDEYQRLVAQHAPHLPGMTALEWLIAQPSTGSRSRAAIDADLQAERSW</sequence>